<evidence type="ECO:0000313" key="7">
    <source>
        <dbReference type="EMBL" id="SFA80589.1"/>
    </source>
</evidence>
<dbReference type="PANTHER" id="PTHR30061:SF50">
    <property type="entry name" value="MALTOSE_MALTODEXTRIN-BINDING PERIPLASMIC PROTEIN"/>
    <property type="match status" value="1"/>
</dbReference>
<dbReference type="AlphaFoldDB" id="A0A1I0VVV9"/>
<dbReference type="EMBL" id="FOKA01000002">
    <property type="protein sequence ID" value="SFA80589.1"/>
    <property type="molecule type" value="Genomic_DNA"/>
</dbReference>
<dbReference type="PROSITE" id="PS51257">
    <property type="entry name" value="PROKAR_LIPOPROTEIN"/>
    <property type="match status" value="1"/>
</dbReference>
<keyword evidence="3" id="KW-0762">Sugar transport</keyword>
<dbReference type="Pfam" id="PF13416">
    <property type="entry name" value="SBP_bac_8"/>
    <property type="match status" value="1"/>
</dbReference>
<dbReference type="GO" id="GO:0055052">
    <property type="term" value="C:ATP-binding cassette (ABC) transporter complex, substrate-binding subunit-containing"/>
    <property type="evidence" value="ECO:0007669"/>
    <property type="project" value="TreeGrafter"/>
</dbReference>
<dbReference type="SUPFAM" id="SSF53850">
    <property type="entry name" value="Periplasmic binding protein-like II"/>
    <property type="match status" value="1"/>
</dbReference>
<dbReference type="CDD" id="cd13586">
    <property type="entry name" value="PBP2_Maltose_binding_like"/>
    <property type="match status" value="1"/>
</dbReference>
<proteinExistence type="inferred from homology"/>
<dbReference type="GO" id="GO:0042956">
    <property type="term" value="P:maltodextrin transmembrane transport"/>
    <property type="evidence" value="ECO:0007669"/>
    <property type="project" value="TreeGrafter"/>
</dbReference>
<dbReference type="InterPro" id="IPR006059">
    <property type="entry name" value="SBP"/>
</dbReference>
<evidence type="ECO:0000313" key="8">
    <source>
        <dbReference type="Proteomes" id="UP000199012"/>
    </source>
</evidence>
<name>A0A1I0VVV9_9CELL</name>
<dbReference type="RefSeq" id="WP_090030563.1">
    <property type="nucleotide sequence ID" value="NZ_BONM01000001.1"/>
</dbReference>
<dbReference type="PANTHER" id="PTHR30061">
    <property type="entry name" value="MALTOSE-BINDING PERIPLASMIC PROTEIN"/>
    <property type="match status" value="1"/>
</dbReference>
<dbReference type="Proteomes" id="UP000199012">
    <property type="component" value="Unassembled WGS sequence"/>
</dbReference>
<evidence type="ECO:0000256" key="3">
    <source>
        <dbReference type="ARBA" id="ARBA00022597"/>
    </source>
</evidence>
<dbReference type="STRING" id="988821.SAMN05421867_1022"/>
<dbReference type="GO" id="GO:1901982">
    <property type="term" value="F:maltose binding"/>
    <property type="evidence" value="ECO:0007669"/>
    <property type="project" value="TreeGrafter"/>
</dbReference>
<keyword evidence="4 6" id="KW-0732">Signal</keyword>
<dbReference type="Gene3D" id="3.40.190.10">
    <property type="entry name" value="Periplasmic binding protein-like II"/>
    <property type="match status" value="2"/>
</dbReference>
<evidence type="ECO:0000256" key="1">
    <source>
        <dbReference type="ARBA" id="ARBA00008520"/>
    </source>
</evidence>
<reference evidence="7 8" key="1">
    <citation type="submission" date="2016-10" db="EMBL/GenBank/DDBJ databases">
        <authorList>
            <person name="de Groot N.N."/>
        </authorList>
    </citation>
    <scope>NUCLEOTIDE SEQUENCE [LARGE SCALE GENOMIC DNA]</scope>
    <source>
        <strain evidence="7 8">CGMCC 4.6945</strain>
    </source>
</reference>
<evidence type="ECO:0000256" key="5">
    <source>
        <dbReference type="SAM" id="MobiDB-lite"/>
    </source>
</evidence>
<organism evidence="7 8">
    <name type="scientific">Cellulomonas marina</name>
    <dbReference type="NCBI Taxonomy" id="988821"/>
    <lineage>
        <taxon>Bacteria</taxon>
        <taxon>Bacillati</taxon>
        <taxon>Actinomycetota</taxon>
        <taxon>Actinomycetes</taxon>
        <taxon>Micrococcales</taxon>
        <taxon>Cellulomonadaceae</taxon>
        <taxon>Cellulomonas</taxon>
    </lineage>
</organism>
<evidence type="ECO:0000256" key="4">
    <source>
        <dbReference type="ARBA" id="ARBA00022729"/>
    </source>
</evidence>
<dbReference type="GO" id="GO:0015144">
    <property type="term" value="F:carbohydrate transmembrane transporter activity"/>
    <property type="evidence" value="ECO:0007669"/>
    <property type="project" value="InterPro"/>
</dbReference>
<feature type="signal peptide" evidence="6">
    <location>
        <begin position="1"/>
        <end position="20"/>
    </location>
</feature>
<keyword evidence="8" id="KW-1185">Reference proteome</keyword>
<accession>A0A1I0VVV9</accession>
<dbReference type="GO" id="GO:0015768">
    <property type="term" value="P:maltose transport"/>
    <property type="evidence" value="ECO:0007669"/>
    <property type="project" value="TreeGrafter"/>
</dbReference>
<keyword evidence="2" id="KW-0813">Transport</keyword>
<evidence type="ECO:0000256" key="2">
    <source>
        <dbReference type="ARBA" id="ARBA00022448"/>
    </source>
</evidence>
<comment type="similarity">
    <text evidence="1">Belongs to the bacterial solute-binding protein 1 family.</text>
</comment>
<gene>
    <name evidence="7" type="ORF">SAMN05421867_1022</name>
</gene>
<evidence type="ECO:0000256" key="6">
    <source>
        <dbReference type="SAM" id="SignalP"/>
    </source>
</evidence>
<dbReference type="OrthoDB" id="9766758at2"/>
<sequence>MRRITSTVAMMAGVTLLAAACSGGGGSTSAEESPSSSAAAEPSASESAPPVRGDEELVIWTDALKLDAVRAVADQFAEDNGITVGVQAIVNTRTDFITANAAGNGPDVVVGAHDWIGQLVQNGAIDPLQLSAADLGGYAENAIQAVTYDGQIYGLPYGVEALGLYCNKAYAPDTYASLDDVIAAGQAAVDAGQVETSLNVAQGDVGDAYHMQPILTSMGGYLFGQNPDGTYNPEDLGLASPGGLAAAQKIFDLGEQGSNVLRRSISGDNSIALFAEGRAACLISGPWALADVREGLGEDGYTLQPIPGFAGQQPAQPFLGAQAFYVAANGQNKTFAQEFVTNGVNNAEGMTTMYELANLPPALTEVRQSIAADNPDFEVFAQAADNGNPMPAVPAMAEVWAPLGQAYSAIIGGADPASTMQQAQDTIAAAIAAS</sequence>
<dbReference type="PRINTS" id="PR00181">
    <property type="entry name" value="MALTOSEBP"/>
</dbReference>
<feature type="region of interest" description="Disordered" evidence="5">
    <location>
        <begin position="23"/>
        <end position="52"/>
    </location>
</feature>
<protein>
    <submittedName>
        <fullName evidence="7">Arabinogalactan oligomer / maltooligosaccharide transport system substrate-binding protein</fullName>
    </submittedName>
</protein>
<feature type="compositionally biased region" description="Low complexity" evidence="5">
    <location>
        <begin position="28"/>
        <end position="50"/>
    </location>
</feature>
<dbReference type="InterPro" id="IPR006060">
    <property type="entry name" value="Maltose/Cyclodextrin-bd"/>
</dbReference>
<feature type="chain" id="PRO_5038369333" evidence="6">
    <location>
        <begin position="21"/>
        <end position="434"/>
    </location>
</feature>